<evidence type="ECO:0008006" key="17">
    <source>
        <dbReference type="Google" id="ProtNLM"/>
    </source>
</evidence>
<keyword evidence="8" id="KW-1133">Transmembrane helix</keyword>
<keyword evidence="16" id="KW-1185">Reference proteome</keyword>
<evidence type="ECO:0000256" key="1">
    <source>
        <dbReference type="ARBA" id="ARBA00001971"/>
    </source>
</evidence>
<protein>
    <recommendedName>
        <fullName evidence="17">Cytochrome P450</fullName>
    </recommendedName>
</protein>
<dbReference type="PANTHER" id="PTHR46300">
    <property type="entry name" value="P450, PUTATIVE (EUROFUNG)-RELATED-RELATED"/>
    <property type="match status" value="1"/>
</dbReference>
<reference evidence="15 16" key="1">
    <citation type="submission" date="2024-05" db="EMBL/GenBank/DDBJ databases">
        <title>A draft genome resource for the thread blight pathogen Marasmius tenuissimus strain MS-2.</title>
        <authorList>
            <person name="Yulfo-Soto G.E."/>
            <person name="Baruah I.K."/>
            <person name="Amoako-Attah I."/>
            <person name="Bukari Y."/>
            <person name="Meinhardt L.W."/>
            <person name="Bailey B.A."/>
            <person name="Cohen S.P."/>
        </authorList>
    </citation>
    <scope>NUCLEOTIDE SEQUENCE [LARGE SCALE GENOMIC DNA]</scope>
    <source>
        <strain evidence="15 16">MS-2</strain>
    </source>
</reference>
<dbReference type="PROSITE" id="PS00086">
    <property type="entry name" value="CYTOCHROME_P450"/>
    <property type="match status" value="1"/>
</dbReference>
<proteinExistence type="inferred from homology"/>
<evidence type="ECO:0000256" key="7">
    <source>
        <dbReference type="ARBA" id="ARBA00022723"/>
    </source>
</evidence>
<evidence type="ECO:0000256" key="12">
    <source>
        <dbReference type="ARBA" id="ARBA00023136"/>
    </source>
</evidence>
<dbReference type="EMBL" id="JBBXMP010000221">
    <property type="protein sequence ID" value="KAL0059527.1"/>
    <property type="molecule type" value="Genomic_DNA"/>
</dbReference>
<dbReference type="Gene3D" id="1.10.630.10">
    <property type="entry name" value="Cytochrome P450"/>
    <property type="match status" value="1"/>
</dbReference>
<organism evidence="15 16">
    <name type="scientific">Marasmius tenuissimus</name>
    <dbReference type="NCBI Taxonomy" id="585030"/>
    <lineage>
        <taxon>Eukaryota</taxon>
        <taxon>Fungi</taxon>
        <taxon>Dikarya</taxon>
        <taxon>Basidiomycota</taxon>
        <taxon>Agaricomycotina</taxon>
        <taxon>Agaricomycetes</taxon>
        <taxon>Agaricomycetidae</taxon>
        <taxon>Agaricales</taxon>
        <taxon>Marasmiineae</taxon>
        <taxon>Marasmiaceae</taxon>
        <taxon>Marasmius</taxon>
    </lineage>
</organism>
<keyword evidence="6" id="KW-0812">Transmembrane</keyword>
<dbReference type="SUPFAM" id="SSF48264">
    <property type="entry name" value="Cytochrome P450"/>
    <property type="match status" value="2"/>
</dbReference>
<keyword evidence="13" id="KW-0325">Glycoprotein</keyword>
<comment type="pathway">
    <text evidence="3">Secondary metabolite biosynthesis.</text>
</comment>
<evidence type="ECO:0000256" key="9">
    <source>
        <dbReference type="ARBA" id="ARBA00023002"/>
    </source>
</evidence>
<keyword evidence="7 14" id="KW-0479">Metal-binding</keyword>
<evidence type="ECO:0000256" key="8">
    <source>
        <dbReference type="ARBA" id="ARBA00022989"/>
    </source>
</evidence>
<keyword evidence="5 14" id="KW-0349">Heme</keyword>
<evidence type="ECO:0000256" key="2">
    <source>
        <dbReference type="ARBA" id="ARBA00004167"/>
    </source>
</evidence>
<evidence type="ECO:0000256" key="4">
    <source>
        <dbReference type="ARBA" id="ARBA00010617"/>
    </source>
</evidence>
<comment type="caution">
    <text evidence="15">The sequence shown here is derived from an EMBL/GenBank/DDBJ whole genome shotgun (WGS) entry which is preliminary data.</text>
</comment>
<comment type="subcellular location">
    <subcellularLocation>
        <location evidence="2">Membrane</location>
        <topology evidence="2">Single-pass membrane protein</topology>
    </subcellularLocation>
</comment>
<dbReference type="InterPro" id="IPR050364">
    <property type="entry name" value="Cytochrome_P450_fung"/>
</dbReference>
<evidence type="ECO:0000256" key="13">
    <source>
        <dbReference type="ARBA" id="ARBA00023180"/>
    </source>
</evidence>
<evidence type="ECO:0000256" key="11">
    <source>
        <dbReference type="ARBA" id="ARBA00023033"/>
    </source>
</evidence>
<dbReference type="PANTHER" id="PTHR46300:SF2">
    <property type="entry name" value="CYTOCHROME P450 MONOOXYGENASE ALNH-RELATED"/>
    <property type="match status" value="1"/>
</dbReference>
<sequence>MPEMELYGGFLTKIRADHESGVNRADCFVGRHLKARESSVATGVTSGRGLTACGGWLRDTLLAYSAGSVLEAGSDTTSSSIISCVMFMLRYPLVLEKVRQSISASYEYKGLTCTFRNKAREEIDRVVGKDRLPTFEDEKNLHYIVAIVKEVLRCRPPLPLGKTPHYLLLSYQLKTPSSYLGVPHRSTEDTIYNGYLIPKGSLVFGNVWALHLDPSRFESPMEFNPDRWMLDCTLQSDGSKSGKKRDHFSFGWGRRFCIGSHIAEGSLFIAIARIIWGFNLYGPKDSSTGATQVPDPWDEDNFSSGVAMSALPFNVAFEVRSFKHEEVIENAFRDAQEHWDISGLARDKR</sequence>
<accession>A0ABR2ZE62</accession>
<dbReference type="InterPro" id="IPR036396">
    <property type="entry name" value="Cyt_P450_sf"/>
</dbReference>
<evidence type="ECO:0000256" key="10">
    <source>
        <dbReference type="ARBA" id="ARBA00023004"/>
    </source>
</evidence>
<dbReference type="Pfam" id="PF00067">
    <property type="entry name" value="p450"/>
    <property type="match status" value="2"/>
</dbReference>
<comment type="similarity">
    <text evidence="4 14">Belongs to the cytochrome P450 family.</text>
</comment>
<name>A0ABR2ZE62_9AGAR</name>
<evidence type="ECO:0000256" key="6">
    <source>
        <dbReference type="ARBA" id="ARBA00022692"/>
    </source>
</evidence>
<evidence type="ECO:0000256" key="3">
    <source>
        <dbReference type="ARBA" id="ARBA00005179"/>
    </source>
</evidence>
<keyword evidence="10 14" id="KW-0408">Iron</keyword>
<evidence type="ECO:0000313" key="16">
    <source>
        <dbReference type="Proteomes" id="UP001437256"/>
    </source>
</evidence>
<comment type="cofactor">
    <cofactor evidence="1">
        <name>heme</name>
        <dbReference type="ChEBI" id="CHEBI:30413"/>
    </cofactor>
</comment>
<keyword evidence="11 14" id="KW-0503">Monooxygenase</keyword>
<dbReference type="Proteomes" id="UP001437256">
    <property type="component" value="Unassembled WGS sequence"/>
</dbReference>
<dbReference type="InterPro" id="IPR017972">
    <property type="entry name" value="Cyt_P450_CS"/>
</dbReference>
<dbReference type="InterPro" id="IPR001128">
    <property type="entry name" value="Cyt_P450"/>
</dbReference>
<keyword evidence="9 14" id="KW-0560">Oxidoreductase</keyword>
<dbReference type="PRINTS" id="PR00463">
    <property type="entry name" value="EP450I"/>
</dbReference>
<dbReference type="PRINTS" id="PR00385">
    <property type="entry name" value="P450"/>
</dbReference>
<evidence type="ECO:0000313" key="15">
    <source>
        <dbReference type="EMBL" id="KAL0059527.1"/>
    </source>
</evidence>
<keyword evidence="12" id="KW-0472">Membrane</keyword>
<evidence type="ECO:0000256" key="5">
    <source>
        <dbReference type="ARBA" id="ARBA00022617"/>
    </source>
</evidence>
<evidence type="ECO:0000256" key="14">
    <source>
        <dbReference type="RuleBase" id="RU000461"/>
    </source>
</evidence>
<dbReference type="InterPro" id="IPR002401">
    <property type="entry name" value="Cyt_P450_E_grp-I"/>
</dbReference>
<gene>
    <name evidence="15" type="ORF">AAF712_013726</name>
</gene>